<accession>A0AB33J2E2</accession>
<evidence type="ECO:0000256" key="8">
    <source>
        <dbReference type="ARBA" id="ARBA00048628"/>
    </source>
</evidence>
<dbReference type="EMBL" id="AP035785">
    <property type="protein sequence ID" value="BFO72352.1"/>
    <property type="molecule type" value="Genomic_DNA"/>
</dbReference>
<protein>
    <recommendedName>
        <fullName evidence="9">Methylenetetrahydrofolate reductase</fullName>
    </recommendedName>
</protein>
<comment type="catalytic activity">
    <reaction evidence="8">
        <text>(6S)-5-methyl-5,6,7,8-tetrahydrofolate + NAD(+) = (6R)-5,10-methylene-5,6,7,8-tetrahydrofolate + NADH + H(+)</text>
        <dbReference type="Rhea" id="RHEA:19821"/>
        <dbReference type="ChEBI" id="CHEBI:15378"/>
        <dbReference type="ChEBI" id="CHEBI:15636"/>
        <dbReference type="ChEBI" id="CHEBI:18608"/>
        <dbReference type="ChEBI" id="CHEBI:57540"/>
        <dbReference type="ChEBI" id="CHEBI:57945"/>
        <dbReference type="EC" id="1.5.1.54"/>
    </reaction>
    <physiologicalReaction direction="right-to-left" evidence="8">
        <dbReference type="Rhea" id="RHEA:19823"/>
    </physiologicalReaction>
</comment>
<evidence type="ECO:0000256" key="7">
    <source>
        <dbReference type="ARBA" id="ARBA00034478"/>
    </source>
</evidence>
<evidence type="ECO:0000313" key="10">
    <source>
        <dbReference type="EMBL" id="BFO72352.1"/>
    </source>
</evidence>
<sequence>MKVTDIIQGSTKPYPSLEIVPPLHGIRKEELLDTVKQFMPFEPKYINVTCHRDEYEFRERPDGTFSKHLVRNRVSPVAVCGSIMAKYAVELVPHVICGGQTTDEIMSELHDLRYLGIDNIMALRGDSLISEKRFVPTKGGYGYASELVTAVRQFNAEHEDEFCIGVGAYPEKHFEAANLESDIAMLKKKVDAGADYIITQMFFDNEVFYRFERKCREAGITVPIIPGLKPLSTIRQLTLLPESFSIDIPLELTTMVKEATQGRNTSDAQAKEAVYQTGVEWCIAQCKDLLKHGVPAVHFYTMGKPRNIVEVLRTCF</sequence>
<reference evidence="10" key="1">
    <citation type="submission" date="2024-07" db="EMBL/GenBank/DDBJ databases">
        <title>Complete genome sequence of Prevotella sp. YM-2024 GTC17253.</title>
        <authorList>
            <person name="Hayashi M."/>
            <person name="Muto Y."/>
            <person name="Tanaka K."/>
            <person name="Niwa H."/>
        </authorList>
    </citation>
    <scope>NUCLEOTIDE SEQUENCE</scope>
    <source>
        <strain evidence="10">GTC17253</strain>
    </source>
</reference>
<comment type="similarity">
    <text evidence="3 9">Belongs to the methylenetetrahydrofolate reductase family.</text>
</comment>
<dbReference type="SUPFAM" id="SSF51730">
    <property type="entry name" value="FAD-linked oxidoreductase"/>
    <property type="match status" value="1"/>
</dbReference>
<keyword evidence="5 9" id="KW-0274">FAD</keyword>
<evidence type="ECO:0000256" key="1">
    <source>
        <dbReference type="ARBA" id="ARBA00001974"/>
    </source>
</evidence>
<dbReference type="Gene3D" id="3.20.20.220">
    <property type="match status" value="1"/>
</dbReference>
<evidence type="ECO:0000256" key="2">
    <source>
        <dbReference type="ARBA" id="ARBA00004777"/>
    </source>
</evidence>
<name>A0AB33J2E2_9BACT</name>
<dbReference type="PANTHER" id="PTHR45754:SF3">
    <property type="entry name" value="METHYLENETETRAHYDROFOLATE REDUCTASE (NADPH)"/>
    <property type="match status" value="1"/>
</dbReference>
<comment type="pathway">
    <text evidence="2 9">One-carbon metabolism; tetrahydrofolate interconversion.</text>
</comment>
<dbReference type="PANTHER" id="PTHR45754">
    <property type="entry name" value="METHYLENETETRAHYDROFOLATE REDUCTASE"/>
    <property type="match status" value="1"/>
</dbReference>
<dbReference type="CDD" id="cd00537">
    <property type="entry name" value="MTHFR"/>
    <property type="match status" value="1"/>
</dbReference>
<evidence type="ECO:0000256" key="5">
    <source>
        <dbReference type="ARBA" id="ARBA00022827"/>
    </source>
</evidence>
<evidence type="ECO:0000256" key="4">
    <source>
        <dbReference type="ARBA" id="ARBA00022630"/>
    </source>
</evidence>
<keyword evidence="4 9" id="KW-0285">Flavoprotein</keyword>
<dbReference type="InterPro" id="IPR003171">
    <property type="entry name" value="Mehydrof_redctse-like"/>
</dbReference>
<evidence type="ECO:0000256" key="3">
    <source>
        <dbReference type="ARBA" id="ARBA00006743"/>
    </source>
</evidence>
<comment type="pathway">
    <text evidence="7">Amino-acid biosynthesis; L-methionine biosynthesis via de novo pathway.</text>
</comment>
<dbReference type="Pfam" id="PF02219">
    <property type="entry name" value="MTHFR"/>
    <property type="match status" value="1"/>
</dbReference>
<organism evidence="10">
    <name type="scientific">Prevotella sp. GTC17253</name>
    <dbReference type="NCBI Taxonomy" id="3236793"/>
    <lineage>
        <taxon>Bacteria</taxon>
        <taxon>Pseudomonadati</taxon>
        <taxon>Bacteroidota</taxon>
        <taxon>Bacteroidia</taxon>
        <taxon>Bacteroidales</taxon>
        <taxon>Prevotellaceae</taxon>
        <taxon>Prevotella</taxon>
    </lineage>
</organism>
<dbReference type="AlphaFoldDB" id="A0AB33J2E2"/>
<dbReference type="GO" id="GO:0035999">
    <property type="term" value="P:tetrahydrofolate interconversion"/>
    <property type="evidence" value="ECO:0007669"/>
    <property type="project" value="TreeGrafter"/>
</dbReference>
<comment type="cofactor">
    <cofactor evidence="1 9">
        <name>FAD</name>
        <dbReference type="ChEBI" id="CHEBI:57692"/>
    </cofactor>
</comment>
<dbReference type="GO" id="GO:0009086">
    <property type="term" value="P:methionine biosynthetic process"/>
    <property type="evidence" value="ECO:0007669"/>
    <property type="project" value="TreeGrafter"/>
</dbReference>
<proteinExistence type="inferred from homology"/>
<dbReference type="GO" id="GO:0005829">
    <property type="term" value="C:cytosol"/>
    <property type="evidence" value="ECO:0007669"/>
    <property type="project" value="TreeGrafter"/>
</dbReference>
<dbReference type="InterPro" id="IPR029041">
    <property type="entry name" value="FAD-linked_oxidoreductase-like"/>
</dbReference>
<dbReference type="GO" id="GO:0071949">
    <property type="term" value="F:FAD binding"/>
    <property type="evidence" value="ECO:0007669"/>
    <property type="project" value="TreeGrafter"/>
</dbReference>
<gene>
    <name evidence="10" type="primary">metF</name>
    <name evidence="10" type="ORF">GTC17253_23180</name>
</gene>
<evidence type="ECO:0000256" key="9">
    <source>
        <dbReference type="RuleBase" id="RU003862"/>
    </source>
</evidence>
<dbReference type="GO" id="GO:0106312">
    <property type="term" value="F:methylenetetrahydrofolate reductase (NADH) activity"/>
    <property type="evidence" value="ECO:0007669"/>
    <property type="project" value="UniProtKB-EC"/>
</dbReference>
<evidence type="ECO:0000256" key="6">
    <source>
        <dbReference type="ARBA" id="ARBA00023002"/>
    </source>
</evidence>
<keyword evidence="6 9" id="KW-0560">Oxidoreductase</keyword>